<dbReference type="EMBL" id="CCYA01000391">
    <property type="protein sequence ID" value="CEH16760.1"/>
    <property type="molecule type" value="Genomic_DNA"/>
</dbReference>
<dbReference type="Proteomes" id="UP000054845">
    <property type="component" value="Unassembled WGS sequence"/>
</dbReference>
<dbReference type="PROSITE" id="PS01314">
    <property type="entry name" value="UPF0047"/>
    <property type="match status" value="1"/>
</dbReference>
<dbReference type="Gene3D" id="2.60.120.460">
    <property type="entry name" value="YjbQ-like"/>
    <property type="match status" value="1"/>
</dbReference>
<evidence type="ECO:0000313" key="3">
    <source>
        <dbReference type="Proteomes" id="UP000054845"/>
    </source>
</evidence>
<dbReference type="SUPFAM" id="SSF111038">
    <property type="entry name" value="YjbQ-like"/>
    <property type="match status" value="1"/>
</dbReference>
<accession>A0A0P1BKD8</accession>
<dbReference type="Pfam" id="PF01894">
    <property type="entry name" value="YjbQ"/>
    <property type="match status" value="1"/>
</dbReference>
<dbReference type="NCBIfam" id="TIGR00149">
    <property type="entry name" value="TIGR00149_YjbQ"/>
    <property type="match status" value="1"/>
</dbReference>
<dbReference type="InterPro" id="IPR001602">
    <property type="entry name" value="UPF0047_YjbQ-like"/>
</dbReference>
<evidence type="ECO:0000313" key="2">
    <source>
        <dbReference type="EMBL" id="CEH16760.1"/>
    </source>
</evidence>
<dbReference type="PIRSF" id="PIRSF004681">
    <property type="entry name" value="UCP004681"/>
    <property type="match status" value="1"/>
</dbReference>
<dbReference type="PANTHER" id="PTHR30615">
    <property type="entry name" value="UNCHARACTERIZED PROTEIN YJBQ-RELATED"/>
    <property type="match status" value="1"/>
</dbReference>
<protein>
    <submittedName>
        <fullName evidence="2">-binding protein 1</fullName>
    </submittedName>
</protein>
<name>A0A0P1BKD8_9BASI</name>
<dbReference type="InterPro" id="IPR035917">
    <property type="entry name" value="YjbQ-like_sf"/>
</dbReference>
<keyword evidence="3" id="KW-1185">Reference proteome</keyword>
<comment type="similarity">
    <text evidence="1">Belongs to the UPF0047 family.</text>
</comment>
<dbReference type="AlphaFoldDB" id="A0A0P1BKD8"/>
<dbReference type="STRING" id="401625.A0A0P1BKD8"/>
<dbReference type="OrthoDB" id="10255963at2759"/>
<sequence>MPWQKTFTLASRGKGCHLVTSEVVKQIDEGLRKTDIGILNLFIQHTSAGLSLNENFDSDVRKDMEMVFDHLVPQSLPYRHTDEGPDDSQSHSQSVLAGSSISIPISHGKLATGTWQGIYLMEFRAAKHSRNIVATIIP</sequence>
<organism evidence="2 3">
    <name type="scientific">Ceraceosorus bombacis</name>
    <dbReference type="NCBI Taxonomy" id="401625"/>
    <lineage>
        <taxon>Eukaryota</taxon>
        <taxon>Fungi</taxon>
        <taxon>Dikarya</taxon>
        <taxon>Basidiomycota</taxon>
        <taxon>Ustilaginomycotina</taxon>
        <taxon>Exobasidiomycetes</taxon>
        <taxon>Ceraceosorales</taxon>
        <taxon>Ceraceosoraceae</taxon>
        <taxon>Ceraceosorus</taxon>
    </lineage>
</organism>
<dbReference type="PANTHER" id="PTHR30615:SF8">
    <property type="entry name" value="UPF0047 PROTEIN C4A8.02C"/>
    <property type="match status" value="1"/>
</dbReference>
<proteinExistence type="inferred from homology"/>
<reference evidence="3" key="1">
    <citation type="submission" date="2014-09" db="EMBL/GenBank/DDBJ databases">
        <authorList>
            <person name="Sharma Rahul"/>
            <person name="Thines Marco"/>
        </authorList>
    </citation>
    <scope>NUCLEOTIDE SEQUENCE [LARGE SCALE GENOMIC DNA]</scope>
</reference>
<evidence type="ECO:0000256" key="1">
    <source>
        <dbReference type="ARBA" id="ARBA00005534"/>
    </source>
</evidence>